<reference evidence="2" key="1">
    <citation type="submission" date="2015-01" db="EMBL/GenBank/DDBJ databases">
        <authorList>
            <person name="Aksoy S."/>
            <person name="Warren W."/>
            <person name="Wilson R.K."/>
        </authorList>
    </citation>
    <scope>NUCLEOTIDE SEQUENCE [LARGE SCALE GENOMIC DNA]</scope>
    <source>
        <strain evidence="2">IAEA</strain>
    </source>
</reference>
<proteinExistence type="predicted"/>
<sequence>MTTTFSFKALKAPLALKRLYIFAIMSTWVPYGSVVRAFSMQAEKDSGSNPAAVDIKFKPSALVQQAHPLYRRGIPILASASFFHINGDALLALNARQCCASYQVDDIIDMTHGPWHGNENSLIKFVDKADAMYLDWSTNWRKEITLSVHAMNEEKLLPLHPLQRDFKKSMRRNQINERKVYG</sequence>
<protein>
    <submittedName>
        <fullName evidence="1">Uncharacterized protein</fullName>
    </submittedName>
</protein>
<dbReference type="EMBL" id="JXJN01005334">
    <property type="status" value="NOT_ANNOTATED_CDS"/>
    <property type="molecule type" value="Genomic_DNA"/>
</dbReference>
<keyword evidence="2" id="KW-1185">Reference proteome</keyword>
<dbReference type="AlphaFoldDB" id="A0A1B0AXQ7"/>
<accession>A0A1B0AXQ7</accession>
<name>A0A1B0AXQ7_9MUSC</name>
<evidence type="ECO:0000313" key="2">
    <source>
        <dbReference type="Proteomes" id="UP000092460"/>
    </source>
</evidence>
<dbReference type="EnsemblMetazoa" id="GPPI012221-RA">
    <property type="protein sequence ID" value="GPPI012221-PA"/>
    <property type="gene ID" value="GPPI012221"/>
</dbReference>
<evidence type="ECO:0000313" key="1">
    <source>
        <dbReference type="EnsemblMetazoa" id="GPPI012221-PA"/>
    </source>
</evidence>
<dbReference type="VEuPathDB" id="VectorBase:GPPI012221"/>
<reference evidence="1" key="2">
    <citation type="submission" date="2020-05" db="UniProtKB">
        <authorList>
            <consortium name="EnsemblMetazoa"/>
        </authorList>
    </citation>
    <scope>IDENTIFICATION</scope>
    <source>
        <strain evidence="1">IAEA</strain>
    </source>
</reference>
<dbReference type="Proteomes" id="UP000092460">
    <property type="component" value="Unassembled WGS sequence"/>
</dbReference>
<organism evidence="1 2">
    <name type="scientific">Glossina palpalis gambiensis</name>
    <dbReference type="NCBI Taxonomy" id="67801"/>
    <lineage>
        <taxon>Eukaryota</taxon>
        <taxon>Metazoa</taxon>
        <taxon>Ecdysozoa</taxon>
        <taxon>Arthropoda</taxon>
        <taxon>Hexapoda</taxon>
        <taxon>Insecta</taxon>
        <taxon>Pterygota</taxon>
        <taxon>Neoptera</taxon>
        <taxon>Endopterygota</taxon>
        <taxon>Diptera</taxon>
        <taxon>Brachycera</taxon>
        <taxon>Muscomorpha</taxon>
        <taxon>Hippoboscoidea</taxon>
        <taxon>Glossinidae</taxon>
        <taxon>Glossina</taxon>
    </lineage>
</organism>